<dbReference type="Pfam" id="PF01977">
    <property type="entry name" value="UbiD"/>
    <property type="match status" value="1"/>
</dbReference>
<dbReference type="Gene3D" id="3.40.1670.10">
    <property type="entry name" value="UbiD C-terminal domain-like"/>
    <property type="match status" value="1"/>
</dbReference>
<dbReference type="InterPro" id="IPR053417">
    <property type="entry name" value="PAD_UbiD-like"/>
</dbReference>
<dbReference type="SUPFAM" id="SSF50475">
    <property type="entry name" value="FMN-binding split barrel"/>
    <property type="match status" value="1"/>
</dbReference>
<dbReference type="Pfam" id="PF20696">
    <property type="entry name" value="UbiD_C"/>
    <property type="match status" value="1"/>
</dbReference>
<dbReference type="EMBL" id="QOIL01000006">
    <property type="protein sequence ID" value="RCG30857.1"/>
    <property type="molecule type" value="Genomic_DNA"/>
</dbReference>
<feature type="domain" description="3-octaprenyl-4-hydroxybenzoate carboxy-lyase-like C-terminal" evidence="6">
    <location>
        <begin position="317"/>
        <end position="439"/>
    </location>
</feature>
<accession>A0A367FMA5</accession>
<dbReference type="NCBIfam" id="NF041204">
    <property type="entry name" value="VdcC"/>
    <property type="match status" value="1"/>
</dbReference>
<dbReference type="GO" id="GO:0008694">
    <property type="term" value="F:4-hydroxy-3-polyprenylbenzoate decarboxylase activity"/>
    <property type="evidence" value="ECO:0007669"/>
    <property type="project" value="TreeGrafter"/>
</dbReference>
<dbReference type="PANTHER" id="PTHR30108">
    <property type="entry name" value="3-OCTAPRENYL-4-HYDROXYBENZOATE CARBOXY-LYASE-RELATED"/>
    <property type="match status" value="1"/>
</dbReference>
<gene>
    <name evidence="7" type="ORF">DQ384_12855</name>
</gene>
<dbReference type="InterPro" id="IPR049383">
    <property type="entry name" value="UbiD-like_N"/>
</dbReference>
<evidence type="ECO:0000256" key="2">
    <source>
        <dbReference type="ARBA" id="ARBA00072018"/>
    </source>
</evidence>
<dbReference type="SUPFAM" id="SSF143968">
    <property type="entry name" value="UbiD C-terminal domain-like"/>
    <property type="match status" value="1"/>
</dbReference>
<evidence type="ECO:0000259" key="4">
    <source>
        <dbReference type="Pfam" id="PF01977"/>
    </source>
</evidence>
<dbReference type="PANTHER" id="PTHR30108:SF17">
    <property type="entry name" value="FERULIC ACID DECARBOXYLASE 1"/>
    <property type="match status" value="1"/>
</dbReference>
<keyword evidence="8" id="KW-1185">Reference proteome</keyword>
<dbReference type="NCBIfam" id="TIGR00148">
    <property type="entry name" value="UbiD family decarboxylase"/>
    <property type="match status" value="1"/>
</dbReference>
<feature type="domain" description="3-octaprenyl-4-hydroxybenzoate carboxy-lyase-like N-terminal" evidence="5">
    <location>
        <begin position="11"/>
        <end position="89"/>
    </location>
</feature>
<evidence type="ECO:0000313" key="8">
    <source>
        <dbReference type="Proteomes" id="UP000253094"/>
    </source>
</evidence>
<dbReference type="InterPro" id="IPR048304">
    <property type="entry name" value="UbiD_Rift_dom"/>
</dbReference>
<evidence type="ECO:0000313" key="7">
    <source>
        <dbReference type="EMBL" id="RCG30857.1"/>
    </source>
</evidence>
<evidence type="ECO:0000259" key="6">
    <source>
        <dbReference type="Pfam" id="PF20696"/>
    </source>
</evidence>
<evidence type="ECO:0000256" key="3">
    <source>
        <dbReference type="ARBA" id="ARBA00079372"/>
    </source>
</evidence>
<dbReference type="Proteomes" id="UP000253094">
    <property type="component" value="Unassembled WGS sequence"/>
</dbReference>
<dbReference type="AlphaFoldDB" id="A0A367FMA5"/>
<dbReference type="InterPro" id="IPR049381">
    <property type="entry name" value="UbiD-like_C"/>
</dbReference>
<organism evidence="7 8">
    <name type="scientific">Sphaerisporangium album</name>
    <dbReference type="NCBI Taxonomy" id="509200"/>
    <lineage>
        <taxon>Bacteria</taxon>
        <taxon>Bacillati</taxon>
        <taxon>Actinomycetota</taxon>
        <taxon>Actinomycetes</taxon>
        <taxon>Streptosporangiales</taxon>
        <taxon>Streptosporangiaceae</taxon>
        <taxon>Sphaerisporangium</taxon>
    </lineage>
</organism>
<feature type="domain" description="3-octaprenyl-4-hydroxybenzoate carboxy-lyase-like Rift-related" evidence="4">
    <location>
        <begin position="108"/>
        <end position="310"/>
    </location>
</feature>
<protein>
    <recommendedName>
        <fullName evidence="2">Phenolic acid decarboxylase</fullName>
    </recommendedName>
    <alternativeName>
        <fullName evidence="3">Phenolic acid decarboxylase subunit C</fullName>
    </alternativeName>
</protein>
<evidence type="ECO:0000259" key="5">
    <source>
        <dbReference type="Pfam" id="PF20695"/>
    </source>
</evidence>
<evidence type="ECO:0000256" key="1">
    <source>
        <dbReference type="ARBA" id="ARBA00010021"/>
    </source>
</evidence>
<dbReference type="GO" id="GO:0006744">
    <property type="term" value="P:ubiquinone biosynthetic process"/>
    <property type="evidence" value="ECO:0007669"/>
    <property type="project" value="TreeGrafter"/>
</dbReference>
<dbReference type="GO" id="GO:0005829">
    <property type="term" value="C:cytosol"/>
    <property type="evidence" value="ECO:0007669"/>
    <property type="project" value="TreeGrafter"/>
</dbReference>
<comment type="caution">
    <text evidence="7">The sequence shown here is derived from an EMBL/GenBank/DDBJ whole genome shotgun (WGS) entry which is preliminary data.</text>
</comment>
<dbReference type="Pfam" id="PF20695">
    <property type="entry name" value="UbiD_N"/>
    <property type="match status" value="1"/>
</dbReference>
<comment type="similarity">
    <text evidence="1">Belongs to the UbiD family.</text>
</comment>
<name>A0A367FMA5_9ACTN</name>
<sequence length="473" mass="52205">MAYADLREFLATLDRSGQLLTYSDAVDPEPGMSAAARAVANLTDRGPALVFDNINGYEPGRSRVVLNLVGSWPNHALMLGLDKDTAIKDQFFEFARRWEAFPGPVERRDDAPWQEVTVGGGIDLFRLLPLFRLNTYDVGCYIDKACVISRDPDDPDDFGKQNVGIYRIQVKDKDRLGIQPLAAHDLGLHLRHAEERGENLPIVIAIGNEPVITTVAGMPLAYDQSEYEMAAAIQCAPYPITKAAATGLDVPWGSEVVIEGEIIAGEREIEGPFGEFTGHYSGARRQPVVKVHRVAHRTDPIHEQLYIGKPWTEMDYTVALNTSVVLYRQLKAEFPEVAAVNAMYTQGLLGIISVRQRFGGFAKAVGLRAMTVPHGLAYCKVIIMVDDTVDPFNLPQVMWALSVYYHPFYDTVIVPNVSVLALDPSSEPAGITHKIVLDATTPAPPETRGHYTQLVADPEGTAEWEDIIRRLLG</sequence>
<dbReference type="OrthoDB" id="9809841at2"/>
<reference evidence="7 8" key="1">
    <citation type="submission" date="2018-06" db="EMBL/GenBank/DDBJ databases">
        <title>Sphaerisporangium craniellae sp. nov., isolated from a marine sponge in the South China Sea.</title>
        <authorList>
            <person name="Li L."/>
        </authorList>
    </citation>
    <scope>NUCLEOTIDE SEQUENCE [LARGE SCALE GENOMIC DNA]</scope>
    <source>
        <strain evidence="7 8">CCTCC AA 208026</strain>
    </source>
</reference>
<dbReference type="RefSeq" id="WP_114028988.1">
    <property type="nucleotide sequence ID" value="NZ_QOIL01000006.1"/>
</dbReference>
<proteinExistence type="inferred from homology"/>
<dbReference type="InterPro" id="IPR002830">
    <property type="entry name" value="UbiD"/>
</dbReference>
<dbReference type="FunFam" id="3.40.1670.10:FF:000003">
    <property type="entry name" value="Phenolic acid decarboxylase"/>
    <property type="match status" value="1"/>
</dbReference>